<comment type="similarity">
    <text evidence="2 15 16">Belongs to the glutamine synthetase family.</text>
</comment>
<keyword evidence="9 13" id="KW-0067">ATP-binding</keyword>
<dbReference type="SUPFAM" id="SSF54368">
    <property type="entry name" value="Glutamine synthetase, N-terminal domain"/>
    <property type="match status" value="1"/>
</dbReference>
<evidence type="ECO:0000256" key="1">
    <source>
        <dbReference type="ARBA" id="ARBA00004496"/>
    </source>
</evidence>
<feature type="binding site" evidence="12">
    <location>
        <position position="315"/>
    </location>
    <ligand>
        <name>L-glutamate</name>
        <dbReference type="ChEBI" id="CHEBI:29985"/>
    </ligand>
</feature>
<sequence length="433" mass="48741">MGKYTKQDIIRMVEDEDVEFIRLQFVDICGTLKNMAVTISQLDKVLNNQCTFDGAAVIGFKDTCNGEFFLSPDLDTFAIFPWRPQQGKVARLICDILNEDGTPFEGDSRYALKRVVKEAEEMGYSLDVGPECEFFLFDVDQNGNPTIQSSEKGGYFDVGPLDLGENVRREMVLFLEDMGFEIISSYHSNEVAQHEIDFKNGDALSTADNVMTFKMVVRTAAKRHGYHATFMPKPKYGMNGSGMHLTMKLYKDGKNIFTDSSKDNKVSEEAYSFIAGIMNHIEGMTLINNPIVNSYKRLVPGYNAPVSVTWSEKNRDSLIRVCSTGMEGTRVELRSPDAASNPYLVIAVCLAAGLEGIKNQMKLGEGMESGNEHVKALPTSLEAAIRAFEADPFIQQVLGKHIAEKYVETKKEEWNEYCKHVSDWEVEQYLYRI</sequence>
<evidence type="ECO:0000256" key="7">
    <source>
        <dbReference type="ARBA" id="ARBA00022723"/>
    </source>
</evidence>
<evidence type="ECO:0000259" key="17">
    <source>
        <dbReference type="PROSITE" id="PS51986"/>
    </source>
</evidence>
<keyword evidence="6" id="KW-0436">Ligase</keyword>
<gene>
    <name evidence="19" type="ORF">SAMN05661086_01756</name>
</gene>
<dbReference type="PANTHER" id="PTHR43785">
    <property type="entry name" value="GAMMA-GLUTAMYLPUTRESCINE SYNTHETASE"/>
    <property type="match status" value="1"/>
</dbReference>
<dbReference type="InterPro" id="IPR008146">
    <property type="entry name" value="Gln_synth_cat_dom"/>
</dbReference>
<dbReference type="OrthoDB" id="9807095at2"/>
<feature type="binding site" evidence="12">
    <location>
        <begin position="239"/>
        <end position="240"/>
    </location>
    <ligand>
        <name>L-glutamate</name>
        <dbReference type="ChEBI" id="CHEBI:29985"/>
    </ligand>
</feature>
<feature type="binding site" evidence="12">
    <location>
        <position position="334"/>
    </location>
    <ligand>
        <name>L-glutamate</name>
        <dbReference type="ChEBI" id="CHEBI:29985"/>
    </ligand>
</feature>
<evidence type="ECO:0000256" key="13">
    <source>
        <dbReference type="PIRSR" id="PIRSR604809-2"/>
    </source>
</evidence>
<feature type="binding site" evidence="14">
    <location>
        <position position="131"/>
    </location>
    <ligand>
        <name>Mg(2+)</name>
        <dbReference type="ChEBI" id="CHEBI:18420"/>
        <label>1</label>
    </ligand>
</feature>
<evidence type="ECO:0000256" key="9">
    <source>
        <dbReference type="ARBA" id="ARBA00022840"/>
    </source>
</evidence>
<feature type="binding site" evidence="14">
    <location>
        <position position="190"/>
    </location>
    <ligand>
        <name>Mg(2+)</name>
        <dbReference type="ChEBI" id="CHEBI:18420"/>
        <label>1</label>
    </ligand>
</feature>
<evidence type="ECO:0000256" key="4">
    <source>
        <dbReference type="ARBA" id="ARBA00021364"/>
    </source>
</evidence>
<feature type="binding site" evidence="14">
    <location>
        <position position="244"/>
    </location>
    <ligand>
        <name>Mg(2+)</name>
        <dbReference type="ChEBI" id="CHEBI:18420"/>
        <label>1</label>
    </ligand>
</feature>
<organism evidence="19 20">
    <name type="scientific">Anaeromicropila populeti</name>
    <dbReference type="NCBI Taxonomy" id="37658"/>
    <lineage>
        <taxon>Bacteria</taxon>
        <taxon>Bacillati</taxon>
        <taxon>Bacillota</taxon>
        <taxon>Clostridia</taxon>
        <taxon>Lachnospirales</taxon>
        <taxon>Lachnospiraceae</taxon>
        <taxon>Anaeromicropila</taxon>
    </lineage>
</organism>
<dbReference type="GO" id="GO:0046872">
    <property type="term" value="F:metal ion binding"/>
    <property type="evidence" value="ECO:0007669"/>
    <property type="project" value="UniProtKB-KW"/>
</dbReference>
<dbReference type="GO" id="GO:0006542">
    <property type="term" value="P:glutamine biosynthetic process"/>
    <property type="evidence" value="ECO:0007669"/>
    <property type="project" value="InterPro"/>
</dbReference>
<dbReference type="PROSITE" id="PS51986">
    <property type="entry name" value="GS_BETA_GRASP"/>
    <property type="match status" value="1"/>
</dbReference>
<feature type="binding site" evidence="14">
    <location>
        <position position="133"/>
    </location>
    <ligand>
        <name>Mg(2+)</name>
        <dbReference type="ChEBI" id="CHEBI:18420"/>
        <label>1</label>
    </ligand>
</feature>
<evidence type="ECO:0000256" key="5">
    <source>
        <dbReference type="ARBA" id="ARBA00022490"/>
    </source>
</evidence>
<evidence type="ECO:0000256" key="8">
    <source>
        <dbReference type="ARBA" id="ARBA00022741"/>
    </source>
</evidence>
<proteinExistence type="inferred from homology"/>
<evidence type="ECO:0000256" key="15">
    <source>
        <dbReference type="PROSITE-ProRule" id="PRU01330"/>
    </source>
</evidence>
<dbReference type="GO" id="GO:0005737">
    <property type="term" value="C:cytoplasm"/>
    <property type="evidence" value="ECO:0007669"/>
    <property type="project" value="UniProtKB-SubCell"/>
</dbReference>
<accession>A0A1I6JNG7</accession>
<dbReference type="EMBL" id="FOYZ01000006">
    <property type="protein sequence ID" value="SFR80080.1"/>
    <property type="molecule type" value="Genomic_DNA"/>
</dbReference>
<feature type="binding site" evidence="14">
    <location>
        <position position="195"/>
    </location>
    <ligand>
        <name>Mg(2+)</name>
        <dbReference type="ChEBI" id="CHEBI:18420"/>
        <label>1</label>
    </ligand>
</feature>
<name>A0A1I6JNG7_9FIRM</name>
<keyword evidence="5" id="KW-0963">Cytoplasm</keyword>
<feature type="binding site" evidence="13">
    <location>
        <position position="315"/>
    </location>
    <ligand>
        <name>ATP</name>
        <dbReference type="ChEBI" id="CHEBI:30616"/>
    </ligand>
</feature>
<dbReference type="SMART" id="SM01230">
    <property type="entry name" value="Gln-synt_C"/>
    <property type="match status" value="1"/>
</dbReference>
<dbReference type="Pfam" id="PF03951">
    <property type="entry name" value="Gln-synt_N"/>
    <property type="match status" value="1"/>
</dbReference>
<keyword evidence="14" id="KW-0460">Magnesium</keyword>
<dbReference type="InterPro" id="IPR036651">
    <property type="entry name" value="Gln_synt_N_sf"/>
</dbReference>
<evidence type="ECO:0000313" key="20">
    <source>
        <dbReference type="Proteomes" id="UP000199659"/>
    </source>
</evidence>
<keyword evidence="20" id="KW-1185">Reference proteome</keyword>
<dbReference type="GO" id="GO:0004356">
    <property type="term" value="F:glutamine synthetase activity"/>
    <property type="evidence" value="ECO:0007669"/>
    <property type="project" value="UniProtKB-EC"/>
</dbReference>
<dbReference type="AlphaFoldDB" id="A0A1I6JNG7"/>
<feature type="binding site" evidence="12">
    <location>
        <position position="297"/>
    </location>
    <ligand>
        <name>L-glutamate</name>
        <dbReference type="ChEBI" id="CHEBI:29985"/>
    </ligand>
</feature>
<feature type="domain" description="GS beta-grasp" evidence="17">
    <location>
        <begin position="16"/>
        <end position="101"/>
    </location>
</feature>
<evidence type="ECO:0000256" key="3">
    <source>
        <dbReference type="ARBA" id="ARBA00012937"/>
    </source>
</evidence>
<dbReference type="Proteomes" id="UP000199659">
    <property type="component" value="Unassembled WGS sequence"/>
</dbReference>
<keyword evidence="7 14" id="KW-0479">Metal-binding</keyword>
<keyword evidence="8 13" id="KW-0547">Nucleotide-binding</keyword>
<evidence type="ECO:0000256" key="16">
    <source>
        <dbReference type="RuleBase" id="RU000384"/>
    </source>
</evidence>
<dbReference type="EC" id="6.3.1.2" evidence="3"/>
<evidence type="ECO:0000259" key="18">
    <source>
        <dbReference type="PROSITE" id="PS51987"/>
    </source>
</evidence>
<protein>
    <recommendedName>
        <fullName evidence="4">Glutamine synthetase</fullName>
        <ecNumber evidence="3">6.3.1.2</ecNumber>
    </recommendedName>
    <alternativeName>
        <fullName evidence="11">Glutamate--ammonia ligase</fullName>
    </alternativeName>
    <alternativeName>
        <fullName evidence="10">Glutamine synthetase I alpha</fullName>
    </alternativeName>
</protein>
<evidence type="ECO:0000256" key="14">
    <source>
        <dbReference type="PIRSR" id="PIRSR604809-3"/>
    </source>
</evidence>
<dbReference type="NCBIfam" id="TIGR00653">
    <property type="entry name" value="GlnA"/>
    <property type="match status" value="1"/>
</dbReference>
<dbReference type="InterPro" id="IPR008147">
    <property type="entry name" value="Gln_synt_N"/>
</dbReference>
<evidence type="ECO:0000256" key="6">
    <source>
        <dbReference type="ARBA" id="ARBA00022598"/>
    </source>
</evidence>
<feature type="domain" description="GS catalytic" evidence="18">
    <location>
        <begin position="108"/>
        <end position="433"/>
    </location>
</feature>
<dbReference type="InterPro" id="IPR014746">
    <property type="entry name" value="Gln_synth/guanido_kin_cat_dom"/>
</dbReference>
<evidence type="ECO:0000256" key="11">
    <source>
        <dbReference type="ARBA" id="ARBA00030668"/>
    </source>
</evidence>
<evidence type="ECO:0000256" key="12">
    <source>
        <dbReference type="PIRSR" id="PIRSR604809-1"/>
    </source>
</evidence>
<reference evidence="19 20" key="1">
    <citation type="submission" date="2016-10" db="EMBL/GenBank/DDBJ databases">
        <authorList>
            <person name="de Groot N.N."/>
        </authorList>
    </citation>
    <scope>NUCLEOTIDE SEQUENCE [LARGE SCALE GENOMIC DNA]</scope>
    <source>
        <strain evidence="19 20">743A</strain>
    </source>
</reference>
<dbReference type="Gene3D" id="3.10.20.70">
    <property type="entry name" value="Glutamine synthetase, N-terminal domain"/>
    <property type="match status" value="1"/>
</dbReference>
<comment type="cofactor">
    <cofactor evidence="14">
        <name>Mg(2+)</name>
        <dbReference type="ChEBI" id="CHEBI:18420"/>
    </cofactor>
    <text evidence="14">Binds 2 Mg(2+) ions per subunit.</text>
</comment>
<dbReference type="RefSeq" id="WP_092560313.1">
    <property type="nucleotide sequence ID" value="NZ_FOYZ01000006.1"/>
</dbReference>
<dbReference type="Gene3D" id="3.30.590.10">
    <property type="entry name" value="Glutamine synthetase/guanido kinase, catalytic domain"/>
    <property type="match status" value="1"/>
</dbReference>
<evidence type="ECO:0000256" key="2">
    <source>
        <dbReference type="ARBA" id="ARBA00009897"/>
    </source>
</evidence>
<dbReference type="PANTHER" id="PTHR43785:SF12">
    <property type="entry name" value="TYPE-1 GLUTAMINE SYNTHETASE 2"/>
    <property type="match status" value="1"/>
</dbReference>
<dbReference type="InterPro" id="IPR004809">
    <property type="entry name" value="Gln_synth_I"/>
</dbReference>
<dbReference type="PROSITE" id="PS51987">
    <property type="entry name" value="GS_CATALYTIC"/>
    <property type="match status" value="1"/>
</dbReference>
<dbReference type="GO" id="GO:0005524">
    <property type="term" value="F:ATP binding"/>
    <property type="evidence" value="ECO:0007669"/>
    <property type="project" value="UniProtKB-KW"/>
</dbReference>
<evidence type="ECO:0000256" key="10">
    <source>
        <dbReference type="ARBA" id="ARBA00030136"/>
    </source>
</evidence>
<dbReference type="SUPFAM" id="SSF55931">
    <property type="entry name" value="Glutamine synthetase/guanido kinase"/>
    <property type="match status" value="1"/>
</dbReference>
<evidence type="ECO:0000313" key="19">
    <source>
        <dbReference type="EMBL" id="SFR80080.1"/>
    </source>
</evidence>
<feature type="binding site" evidence="14">
    <location>
        <position position="332"/>
    </location>
    <ligand>
        <name>Mg(2+)</name>
        <dbReference type="ChEBI" id="CHEBI:18420"/>
        <label>1</label>
    </ligand>
</feature>
<dbReference type="STRING" id="37658.SAMN05661086_01756"/>
<dbReference type="Pfam" id="PF00120">
    <property type="entry name" value="Gln-synt_C"/>
    <property type="match status" value="1"/>
</dbReference>
<comment type="subcellular location">
    <subcellularLocation>
        <location evidence="1">Cytoplasm</location>
    </subcellularLocation>
</comment>